<evidence type="ECO:0000313" key="2">
    <source>
        <dbReference type="Proteomes" id="UP000521872"/>
    </source>
</evidence>
<organism evidence="1 2">
    <name type="scientific">Agrocybe pediades</name>
    <dbReference type="NCBI Taxonomy" id="84607"/>
    <lineage>
        <taxon>Eukaryota</taxon>
        <taxon>Fungi</taxon>
        <taxon>Dikarya</taxon>
        <taxon>Basidiomycota</taxon>
        <taxon>Agaricomycotina</taxon>
        <taxon>Agaricomycetes</taxon>
        <taxon>Agaricomycetidae</taxon>
        <taxon>Agaricales</taxon>
        <taxon>Agaricineae</taxon>
        <taxon>Strophariaceae</taxon>
        <taxon>Agrocybe</taxon>
    </lineage>
</organism>
<comment type="caution">
    <text evidence="1">The sequence shown here is derived from an EMBL/GenBank/DDBJ whole genome shotgun (WGS) entry which is preliminary data.</text>
</comment>
<keyword evidence="2" id="KW-1185">Reference proteome</keyword>
<proteinExistence type="predicted"/>
<dbReference type="InterPro" id="IPR025533">
    <property type="entry name" value="DUF4419"/>
</dbReference>
<dbReference type="PANTHER" id="PTHR31252:SF11">
    <property type="entry name" value="DUF4419 DOMAIN-CONTAINING PROTEIN"/>
    <property type="match status" value="1"/>
</dbReference>
<dbReference type="Pfam" id="PF14388">
    <property type="entry name" value="DUF4419"/>
    <property type="match status" value="1"/>
</dbReference>
<accession>A0A8H4VSL0</accession>
<reference evidence="1 2" key="1">
    <citation type="submission" date="2019-12" db="EMBL/GenBank/DDBJ databases">
        <authorList>
            <person name="Floudas D."/>
            <person name="Bentzer J."/>
            <person name="Ahren D."/>
            <person name="Johansson T."/>
            <person name="Persson P."/>
            <person name="Tunlid A."/>
        </authorList>
    </citation>
    <scope>NUCLEOTIDE SEQUENCE [LARGE SCALE GENOMIC DNA]</scope>
    <source>
        <strain evidence="1 2">CBS 102.39</strain>
    </source>
</reference>
<evidence type="ECO:0000313" key="1">
    <source>
        <dbReference type="EMBL" id="KAF4618780.1"/>
    </source>
</evidence>
<dbReference type="EMBL" id="JAACJL010000017">
    <property type="protein sequence ID" value="KAF4618780.1"/>
    <property type="molecule type" value="Genomic_DNA"/>
</dbReference>
<dbReference type="Proteomes" id="UP000521872">
    <property type="component" value="Unassembled WGS sequence"/>
</dbReference>
<dbReference type="Gene3D" id="1.20.120.1060">
    <property type="match status" value="1"/>
</dbReference>
<gene>
    <name evidence="1" type="ORF">D9613_009777</name>
</gene>
<name>A0A8H4VSL0_9AGAR</name>
<dbReference type="AlphaFoldDB" id="A0A8H4VSL0"/>
<dbReference type="PANTHER" id="PTHR31252">
    <property type="entry name" value="DUF4419 DOMAIN-CONTAINING PROTEIN"/>
    <property type="match status" value="1"/>
</dbReference>
<protein>
    <submittedName>
        <fullName evidence="1">Uncharacterized protein</fullName>
    </submittedName>
</protein>
<sequence length="401" mass="45414">MPVTFKVAPHKANKVKLKPAYDSSPPLKTAEELLASTWGEKARTTRSKELLQSSLVNPDFSRIKAMHNGFVNTVIDAYNTHHNLVLRPDDVWIAILGQFNFYVNAHTEDLRSHFVAHEGKKELEVRAFGTRYDVNFGSLAHQMTSLIHENVVDKDLKSWILPNFTTTTTSDTVICSVLMMATLKAYFSYKFGLDCGIPSVTLEGDRSDWAMILERVDKFDTFGEEPKAWATLLRPILRRFVGAFDGEPDLDFWGKVCHHYNGGSGLTYLSGWITAFCVWSNKGEWQGPNLSPDHDAYNPGRILKLQLDGVHYGYLDSQDVPTAFCEVDVKLDDNGEIFNCMMVSGHLARLTTGEDLDTVRPMPAWFMFIKEECESPDAVRMREALQRLESLDKIRSTRTMS</sequence>